<gene>
    <name evidence="1" type="primary">gsp_1</name>
    <name evidence="1" type="ORF">NCTC13635_02839</name>
</gene>
<dbReference type="AlphaFoldDB" id="A0A447RRE4"/>
<dbReference type="Proteomes" id="UP000282433">
    <property type="component" value="Chromosome"/>
</dbReference>
<accession>A0A447RRE4</accession>
<evidence type="ECO:0000313" key="2">
    <source>
        <dbReference type="Proteomes" id="UP000282433"/>
    </source>
</evidence>
<reference evidence="1 2" key="1">
    <citation type="submission" date="2018-12" db="EMBL/GenBank/DDBJ databases">
        <authorList>
            <consortium name="Pathogen Informatics"/>
        </authorList>
    </citation>
    <scope>NUCLEOTIDE SEQUENCE [LARGE SCALE GENOMIC DNA]</scope>
    <source>
        <strain evidence="1 2">NCTC13635</strain>
    </source>
</reference>
<name>A0A447RRE4_KLEPN</name>
<organism evidence="1 2">
    <name type="scientific">Klebsiella pneumoniae</name>
    <dbReference type="NCBI Taxonomy" id="573"/>
    <lineage>
        <taxon>Bacteria</taxon>
        <taxon>Pseudomonadati</taxon>
        <taxon>Pseudomonadota</taxon>
        <taxon>Gammaproteobacteria</taxon>
        <taxon>Enterobacterales</taxon>
        <taxon>Enterobacteriaceae</taxon>
        <taxon>Klebsiella/Raoultella group</taxon>
        <taxon>Klebsiella</taxon>
        <taxon>Klebsiella pneumoniae complex</taxon>
    </lineage>
</organism>
<proteinExistence type="predicted"/>
<sequence length="29" mass="3544">MNFLDKTSGQFVDRKNIYQQLWCLPKVDR</sequence>
<protein>
    <submittedName>
        <fullName evidence="1">Glutathionylspermidine synthase</fullName>
    </submittedName>
</protein>
<evidence type="ECO:0000313" key="1">
    <source>
        <dbReference type="EMBL" id="VEB02420.1"/>
    </source>
</evidence>
<dbReference type="EMBL" id="LR134162">
    <property type="protein sequence ID" value="VEB02420.1"/>
    <property type="molecule type" value="Genomic_DNA"/>
</dbReference>